<organism evidence="3 4">
    <name type="scientific">Ditylenchus destructor</name>
    <dbReference type="NCBI Taxonomy" id="166010"/>
    <lineage>
        <taxon>Eukaryota</taxon>
        <taxon>Metazoa</taxon>
        <taxon>Ecdysozoa</taxon>
        <taxon>Nematoda</taxon>
        <taxon>Chromadorea</taxon>
        <taxon>Rhabditida</taxon>
        <taxon>Tylenchina</taxon>
        <taxon>Tylenchomorpha</taxon>
        <taxon>Sphaerularioidea</taxon>
        <taxon>Anguinidae</taxon>
        <taxon>Anguininae</taxon>
        <taxon>Ditylenchus</taxon>
    </lineage>
</organism>
<dbReference type="PROSITE" id="PS00280">
    <property type="entry name" value="BPTI_KUNITZ_1"/>
    <property type="match status" value="2"/>
</dbReference>
<dbReference type="SMART" id="SM00131">
    <property type="entry name" value="KU"/>
    <property type="match status" value="3"/>
</dbReference>
<feature type="region of interest" description="Disordered" evidence="1">
    <location>
        <begin position="520"/>
        <end position="539"/>
    </location>
</feature>
<dbReference type="SUPFAM" id="SSF57362">
    <property type="entry name" value="BPTI-like"/>
    <property type="match status" value="3"/>
</dbReference>
<dbReference type="Proteomes" id="UP001201812">
    <property type="component" value="Unassembled WGS sequence"/>
</dbReference>
<evidence type="ECO:0000256" key="1">
    <source>
        <dbReference type="SAM" id="MobiDB-lite"/>
    </source>
</evidence>
<dbReference type="PROSITE" id="PS50279">
    <property type="entry name" value="BPTI_KUNITZ_2"/>
    <property type="match status" value="3"/>
</dbReference>
<feature type="domain" description="BPTI/Kunitz inhibitor" evidence="2">
    <location>
        <begin position="124"/>
        <end position="178"/>
    </location>
</feature>
<dbReference type="CDD" id="cd00109">
    <property type="entry name" value="Kunitz-type"/>
    <property type="match status" value="3"/>
</dbReference>
<dbReference type="InterPro" id="IPR053014">
    <property type="entry name" value="Cuticle_assoc_divergent"/>
</dbReference>
<evidence type="ECO:0000313" key="3">
    <source>
        <dbReference type="EMBL" id="KAI1704338.1"/>
    </source>
</evidence>
<dbReference type="InterPro" id="IPR028150">
    <property type="entry name" value="Lustrin_cystein"/>
</dbReference>
<dbReference type="PANTHER" id="PTHR46339:SF6">
    <property type="entry name" value="BPTI_KUNITZ INHIBITOR DOMAIN-CONTAINING PROTEIN"/>
    <property type="match status" value="1"/>
</dbReference>
<dbReference type="EMBL" id="JAKKPZ010000069">
    <property type="protein sequence ID" value="KAI1704338.1"/>
    <property type="molecule type" value="Genomic_DNA"/>
</dbReference>
<comment type="caution">
    <text evidence="3">The sequence shown here is derived from an EMBL/GenBank/DDBJ whole genome shotgun (WGS) entry which is preliminary data.</text>
</comment>
<dbReference type="InterPro" id="IPR036880">
    <property type="entry name" value="Kunitz_BPTI_sf"/>
</dbReference>
<dbReference type="Pfam" id="PF14625">
    <property type="entry name" value="Lustrin_cystein"/>
    <property type="match status" value="6"/>
</dbReference>
<feature type="domain" description="BPTI/Kunitz inhibitor" evidence="2">
    <location>
        <begin position="228"/>
        <end position="281"/>
    </location>
</feature>
<dbReference type="InterPro" id="IPR006150">
    <property type="entry name" value="Cys_repeat_1"/>
</dbReference>
<evidence type="ECO:0000313" key="4">
    <source>
        <dbReference type="Proteomes" id="UP001201812"/>
    </source>
</evidence>
<dbReference type="GO" id="GO:0004867">
    <property type="term" value="F:serine-type endopeptidase inhibitor activity"/>
    <property type="evidence" value="ECO:0007669"/>
    <property type="project" value="InterPro"/>
</dbReference>
<keyword evidence="4" id="KW-1185">Reference proteome</keyword>
<dbReference type="SMART" id="SM00289">
    <property type="entry name" value="WR1"/>
    <property type="match status" value="7"/>
</dbReference>
<dbReference type="InterPro" id="IPR002223">
    <property type="entry name" value="Kunitz_BPTI"/>
</dbReference>
<dbReference type="Gene3D" id="4.10.410.10">
    <property type="entry name" value="Pancreatic trypsin inhibitor Kunitz domain"/>
    <property type="match status" value="3"/>
</dbReference>
<gene>
    <name evidence="3" type="ORF">DdX_14335</name>
</gene>
<sequence>MREHVCGQSRDAGVPCETRVAAVSRYYFDAATGSCRAFQFSQCGGNGNNFDTLEQCEGFCLESQCPQGMGLRAGPSIATCSAAQAMGDLTAIATPDTTCPSHYSCVQPLFGSNFVCCTSSEHVCRDAVTAGTACFGAFLTIQRFHYNADRGQCEPFQYYGCNGSGNNFVTKRQCEAACQPQVKNACNGVAPLNDEGDYVQRCSENVPCPRGSWCNSKGYCCPHTETACHAPRSIGHTCLSQRPGTYWYFDSSTETCLPFAYSGCGGTPNRFADREACEAMCINKLGECPRGMAPFLTTAGTKQCTLNVGGTCPVGSSCVRSNLGEPICCTSTAQCPSGRSAYVIPGSDSFVACLPDDDNCPQGHQCMQSANVPGFYMCCTANIKRMSAVAAIRRSHGRHSPTMMASLLTSVSPSRQHSRYELAAAAPKCPSGLHSNGQRCTVNEIEGCPHGYVCLGGESIRGVCCKASPKCKKRKKPYYVGKKQVLTCGDEEAGCPRGSTCTASSIEGVDICCMTKAQPSSHGSSSSGHEKSEKPHTSFSKVPKVVPKCKDGSLPFFALGSRVPQQCTSDREDECPEEYECDMATDESELRFVWE</sequence>
<reference evidence="3" key="1">
    <citation type="submission" date="2022-01" db="EMBL/GenBank/DDBJ databases">
        <title>Genome Sequence Resource for Two Populations of Ditylenchus destructor, the Migratory Endoparasitic Phytonematode.</title>
        <authorList>
            <person name="Zhang H."/>
            <person name="Lin R."/>
            <person name="Xie B."/>
        </authorList>
    </citation>
    <scope>NUCLEOTIDE SEQUENCE</scope>
    <source>
        <strain evidence="3">BazhouSP</strain>
    </source>
</reference>
<name>A0AAD4MX22_9BILA</name>
<protein>
    <submittedName>
        <fullName evidence="3">Kunitz/Bovine pancreatic trypsin inhibitor domain-containing protein</fullName>
    </submittedName>
</protein>
<feature type="domain" description="BPTI/Kunitz inhibitor" evidence="2">
    <location>
        <begin position="6"/>
        <end position="60"/>
    </location>
</feature>
<evidence type="ECO:0000259" key="2">
    <source>
        <dbReference type="PROSITE" id="PS50279"/>
    </source>
</evidence>
<proteinExistence type="predicted"/>
<dbReference type="InterPro" id="IPR020901">
    <property type="entry name" value="Prtase_inh_Kunz-CS"/>
</dbReference>
<dbReference type="AlphaFoldDB" id="A0AAD4MX22"/>
<dbReference type="Pfam" id="PF00014">
    <property type="entry name" value="Kunitz_BPTI"/>
    <property type="match status" value="3"/>
</dbReference>
<accession>A0AAD4MX22</accession>
<dbReference type="PANTHER" id="PTHR46339">
    <property type="entry name" value="PROTEIN CBG15282-RELATED"/>
    <property type="match status" value="1"/>
</dbReference>